<dbReference type="Proteomes" id="UP001501459">
    <property type="component" value="Unassembled WGS sequence"/>
</dbReference>
<organism evidence="2 3">
    <name type="scientific">Lentibacillus halophilus</name>
    <dbReference type="NCBI Taxonomy" id="295065"/>
    <lineage>
        <taxon>Bacteria</taxon>
        <taxon>Bacillati</taxon>
        <taxon>Bacillota</taxon>
        <taxon>Bacilli</taxon>
        <taxon>Bacillales</taxon>
        <taxon>Bacillaceae</taxon>
        <taxon>Lentibacillus</taxon>
    </lineage>
</organism>
<comment type="caution">
    <text evidence="2">The sequence shown here is derived from an EMBL/GenBank/DDBJ whole genome shotgun (WGS) entry which is preliminary data.</text>
</comment>
<dbReference type="InterPro" id="IPR007345">
    <property type="entry name" value="Polysacch_pyruvyl_Trfase"/>
</dbReference>
<dbReference type="RefSeq" id="WP_343751475.1">
    <property type="nucleotide sequence ID" value="NZ_BAAADM010000023.1"/>
</dbReference>
<evidence type="ECO:0000313" key="2">
    <source>
        <dbReference type="EMBL" id="GAA0434749.1"/>
    </source>
</evidence>
<evidence type="ECO:0000259" key="1">
    <source>
        <dbReference type="Pfam" id="PF04230"/>
    </source>
</evidence>
<keyword evidence="3" id="KW-1185">Reference proteome</keyword>
<gene>
    <name evidence="2" type="ORF">GCM10008983_09140</name>
</gene>
<dbReference type="Pfam" id="PF04230">
    <property type="entry name" value="PS_pyruv_trans"/>
    <property type="match status" value="1"/>
</dbReference>
<protein>
    <recommendedName>
        <fullName evidence="1">Polysaccharide pyruvyl transferase domain-containing protein</fullName>
    </recommendedName>
</protein>
<reference evidence="2 3" key="1">
    <citation type="journal article" date="2019" name="Int. J. Syst. Evol. Microbiol.">
        <title>The Global Catalogue of Microorganisms (GCM) 10K type strain sequencing project: providing services to taxonomists for standard genome sequencing and annotation.</title>
        <authorList>
            <consortium name="The Broad Institute Genomics Platform"/>
            <consortium name="The Broad Institute Genome Sequencing Center for Infectious Disease"/>
            <person name="Wu L."/>
            <person name="Ma J."/>
        </authorList>
    </citation>
    <scope>NUCLEOTIDE SEQUENCE [LARGE SCALE GENOMIC DNA]</scope>
    <source>
        <strain evidence="2 3">JCM 12149</strain>
    </source>
</reference>
<sequence length="335" mass="37269">MSYLILSTYPEKGSRNSGDDLLGKSLLDIVKGVKGKDVNFDFVSVVDQEPEDLDDLSEYKAILAPGMRPTIKGYNEAPKNRSKFFNKAYKSSVPVYGVGAGWGVYPGTIKQSKKLNLASTEKEILSQHFGKVGQDSSAIGAISCRDITTENILVNNGVKCYGTTGDCGLFDTNLLNTSALLPEKINKISVSMPHVKHHQEMAYKLALKLKNEFSCDVYITYHGYNGIFEEQINSNWDKRQINFVDLSGDAENLSFYDDIDAHIGFRLHAHIWFLRTRKPSLLIGEDGRGMGHLYTLNGLGYSAAPNLSLKFKNLYPKSPVKKSTCSRNFLALCRI</sequence>
<name>A0ABN0Z5L6_9BACI</name>
<accession>A0ABN0Z5L6</accession>
<dbReference type="EMBL" id="BAAADM010000023">
    <property type="protein sequence ID" value="GAA0434749.1"/>
    <property type="molecule type" value="Genomic_DNA"/>
</dbReference>
<feature type="domain" description="Polysaccharide pyruvyl transferase" evidence="1">
    <location>
        <begin position="16"/>
        <end position="286"/>
    </location>
</feature>
<proteinExistence type="predicted"/>
<evidence type="ECO:0000313" key="3">
    <source>
        <dbReference type="Proteomes" id="UP001501459"/>
    </source>
</evidence>